<feature type="transmembrane region" description="Helical" evidence="1">
    <location>
        <begin position="93"/>
        <end position="112"/>
    </location>
</feature>
<keyword evidence="3" id="KW-1185">Reference proteome</keyword>
<evidence type="ECO:0000313" key="2">
    <source>
        <dbReference type="EMBL" id="MCK7592719.1"/>
    </source>
</evidence>
<dbReference type="InterPro" id="IPR011990">
    <property type="entry name" value="TPR-like_helical_dom_sf"/>
</dbReference>
<keyword evidence="1" id="KW-0472">Membrane</keyword>
<proteinExistence type="predicted"/>
<gene>
    <name evidence="2" type="ORF">M0G41_03445</name>
</gene>
<comment type="caution">
    <text evidence="2">The sequence shown here is derived from an EMBL/GenBank/DDBJ whole genome shotgun (WGS) entry which is preliminary data.</text>
</comment>
<sequence length="614" mass="67083">MSFLAELRRRNVIRVAGLYVVTAWLLIQIAETLLPIFATPDWVLRVLVVGLALGFIPVLVFSWIYELTPEGLKRDSEIPRGDRTAGHATTRKLDIATLAIALLAITLLLIDWTRSPAAPSADVRTRTTEADAPPASGISAASIAVLPFADLSPEGDQAYFAEGISEEILNVLVSAKGLSVASRTSSFQFRAQQGIGIPDIARTLKVRHVLEGSVRKAGERIRITAQLIDAEADSHLWSETFDRTLSTENLFEIQDEIARAIVAAINANFGAQIGETATAAKTTDSVEAYALYLQARTRYFARVEFNHVADLLDQAVRIDPEFTDALAMRGAVFVIAPEYGVSLRESSAATRAFGRELARQALALEPEHPLALGVVSLSHDIDMASGVRGSGASYAELMDGYSRALAAQPNNVDLVNWRGYALFRAGHVAKALEDFLRCREIDPVYSPCRGNLAGAWLILGDLEQAREEMLAAAAVGALSPNIPGLFTLRALGMREAFYLVGSSLSGLRGWHAFDELYDALGDPQADHSVLRARLGNLVRAQGTENQQIEGLLVALGDHSHRIVNWTAWMPVNTPYRRSDAFKRHVTENGLLQYWREQGFPPQCRPVGDEDFACD</sequence>
<reference evidence="2" key="1">
    <citation type="submission" date="2022-04" db="EMBL/GenBank/DDBJ databases">
        <title>Lysobacter sp. CAU 1642 isolated from sea sand.</title>
        <authorList>
            <person name="Kim W."/>
        </authorList>
    </citation>
    <scope>NUCLEOTIDE SEQUENCE</scope>
    <source>
        <strain evidence="2">CAU 1642</strain>
    </source>
</reference>
<protein>
    <recommendedName>
        <fullName evidence="4">TolB amino-terminal domain-containing protein</fullName>
    </recommendedName>
</protein>
<dbReference type="Gene3D" id="3.40.50.10070">
    <property type="entry name" value="TolB, N-terminal domain"/>
    <property type="match status" value="1"/>
</dbReference>
<evidence type="ECO:0000313" key="3">
    <source>
        <dbReference type="Proteomes" id="UP001431449"/>
    </source>
</evidence>
<organism evidence="2 3">
    <name type="scientific">Pseudomarimonas salicorniae</name>
    <dbReference type="NCBI Taxonomy" id="2933270"/>
    <lineage>
        <taxon>Bacteria</taxon>
        <taxon>Pseudomonadati</taxon>
        <taxon>Pseudomonadota</taxon>
        <taxon>Gammaproteobacteria</taxon>
        <taxon>Lysobacterales</taxon>
        <taxon>Lysobacteraceae</taxon>
        <taxon>Pseudomarimonas</taxon>
    </lineage>
</organism>
<accession>A0ABT0GDT8</accession>
<dbReference type="EMBL" id="JALNMH010000002">
    <property type="protein sequence ID" value="MCK7592719.1"/>
    <property type="molecule type" value="Genomic_DNA"/>
</dbReference>
<evidence type="ECO:0000256" key="1">
    <source>
        <dbReference type="SAM" id="Phobius"/>
    </source>
</evidence>
<evidence type="ECO:0008006" key="4">
    <source>
        <dbReference type="Google" id="ProtNLM"/>
    </source>
</evidence>
<feature type="transmembrane region" description="Helical" evidence="1">
    <location>
        <begin position="42"/>
        <end position="65"/>
    </location>
</feature>
<dbReference type="RefSeq" id="WP_248205048.1">
    <property type="nucleotide sequence ID" value="NZ_JALNMH010000002.1"/>
</dbReference>
<keyword evidence="1" id="KW-0812">Transmembrane</keyword>
<dbReference type="Gene3D" id="1.25.40.10">
    <property type="entry name" value="Tetratricopeptide repeat domain"/>
    <property type="match status" value="1"/>
</dbReference>
<feature type="transmembrane region" description="Helical" evidence="1">
    <location>
        <begin position="12"/>
        <end position="30"/>
    </location>
</feature>
<dbReference type="Proteomes" id="UP001431449">
    <property type="component" value="Unassembled WGS sequence"/>
</dbReference>
<keyword evidence="1" id="KW-1133">Transmembrane helix</keyword>
<dbReference type="SUPFAM" id="SSF48452">
    <property type="entry name" value="TPR-like"/>
    <property type="match status" value="1"/>
</dbReference>
<name>A0ABT0GDT8_9GAMM</name>